<dbReference type="AlphaFoldDB" id="A0A444G3M9"/>
<evidence type="ECO:0000313" key="1">
    <source>
        <dbReference type="EMBL" id="RRT43843.1"/>
    </source>
</evidence>
<dbReference type="Proteomes" id="UP000287651">
    <property type="component" value="Unassembled WGS sequence"/>
</dbReference>
<protein>
    <submittedName>
        <fullName evidence="1">Uncharacterized protein</fullName>
    </submittedName>
</protein>
<evidence type="ECO:0000313" key="2">
    <source>
        <dbReference type="Proteomes" id="UP000287651"/>
    </source>
</evidence>
<comment type="caution">
    <text evidence="1">The sequence shown here is derived from an EMBL/GenBank/DDBJ whole genome shotgun (WGS) entry which is preliminary data.</text>
</comment>
<sequence length="90" mass="10429">MRDRTLLKPLDQNARVLRERRIHLFQAKSRNRQFPALLSQPSTRVEDPWILVTRSAAITERGLREAGLVQLGEGDREGKRAPYEHERGGR</sequence>
<name>A0A444G3M9_ENSVE</name>
<organism evidence="1 2">
    <name type="scientific">Ensete ventricosum</name>
    <name type="common">Abyssinian banana</name>
    <name type="synonym">Musa ensete</name>
    <dbReference type="NCBI Taxonomy" id="4639"/>
    <lineage>
        <taxon>Eukaryota</taxon>
        <taxon>Viridiplantae</taxon>
        <taxon>Streptophyta</taxon>
        <taxon>Embryophyta</taxon>
        <taxon>Tracheophyta</taxon>
        <taxon>Spermatophyta</taxon>
        <taxon>Magnoliopsida</taxon>
        <taxon>Liliopsida</taxon>
        <taxon>Zingiberales</taxon>
        <taxon>Musaceae</taxon>
        <taxon>Ensete</taxon>
    </lineage>
</organism>
<accession>A0A444G3M9</accession>
<dbReference type="EMBL" id="AMZH03016877">
    <property type="protein sequence ID" value="RRT43843.1"/>
    <property type="molecule type" value="Genomic_DNA"/>
</dbReference>
<reference evidence="1 2" key="1">
    <citation type="journal article" date="2014" name="Agronomy (Basel)">
        <title>A Draft Genome Sequence for Ensete ventricosum, the Drought-Tolerant Tree Against Hunger.</title>
        <authorList>
            <person name="Harrison J."/>
            <person name="Moore K.A."/>
            <person name="Paszkiewicz K."/>
            <person name="Jones T."/>
            <person name="Grant M."/>
            <person name="Ambacheew D."/>
            <person name="Muzemil S."/>
            <person name="Studholme D.J."/>
        </authorList>
    </citation>
    <scope>NUCLEOTIDE SEQUENCE [LARGE SCALE GENOMIC DNA]</scope>
</reference>
<gene>
    <name evidence="1" type="ORF">B296_00048923</name>
</gene>
<proteinExistence type="predicted"/>